<dbReference type="NCBIfam" id="NF008385">
    <property type="entry name" value="PRK11180.1"/>
    <property type="match status" value="1"/>
</dbReference>
<feature type="domain" description="RNA-binding S4" evidence="10">
    <location>
        <begin position="44"/>
        <end position="80"/>
    </location>
</feature>
<gene>
    <name evidence="11" type="primary">rluD</name>
    <name evidence="11" type="ORF">GTOL_10565</name>
</gene>
<evidence type="ECO:0000259" key="10">
    <source>
        <dbReference type="Pfam" id="PF01479"/>
    </source>
</evidence>
<dbReference type="InterPro" id="IPR006145">
    <property type="entry name" value="PsdUridine_synth_RsuA/RluA"/>
</dbReference>
<keyword evidence="11" id="KW-0456">Lyase</keyword>
<comment type="caution">
    <text evidence="11">The sequence shown here is derived from an EMBL/GenBank/DDBJ whole genome shotgun (WGS) entry which is preliminary data.</text>
</comment>
<dbReference type="PANTHER" id="PTHR21600:SF44">
    <property type="entry name" value="RIBOSOMAL LARGE SUBUNIT PSEUDOURIDINE SYNTHASE D"/>
    <property type="match status" value="1"/>
</dbReference>
<keyword evidence="3 8" id="KW-0413">Isomerase</keyword>
<comment type="catalytic activity">
    <reaction evidence="4">
        <text>uridine(1911/1915/1917) in 23S rRNA = pseudouridine(1911/1915/1917) in 23S rRNA</text>
        <dbReference type="Rhea" id="RHEA:42524"/>
        <dbReference type="Rhea" id="RHEA-COMP:10097"/>
        <dbReference type="Rhea" id="RHEA-COMP:10098"/>
        <dbReference type="ChEBI" id="CHEBI:65314"/>
        <dbReference type="ChEBI" id="CHEBI:65315"/>
        <dbReference type="EC" id="5.4.99.23"/>
    </reaction>
</comment>
<dbReference type="InterPro" id="IPR006225">
    <property type="entry name" value="PsdUridine_synth_RluC/D"/>
</dbReference>
<dbReference type="FunFam" id="3.30.2350.10:FF:000006">
    <property type="entry name" value="Pseudouridine synthase"/>
    <property type="match status" value="1"/>
</dbReference>
<evidence type="ECO:0000256" key="8">
    <source>
        <dbReference type="RuleBase" id="RU362028"/>
    </source>
</evidence>
<evidence type="ECO:0000313" key="12">
    <source>
        <dbReference type="Proteomes" id="UP000742786"/>
    </source>
</evidence>
<dbReference type="Pfam" id="PF00849">
    <property type="entry name" value="PseudoU_synth_2"/>
    <property type="match status" value="1"/>
</dbReference>
<dbReference type="GO" id="GO:0016829">
    <property type="term" value="F:lyase activity"/>
    <property type="evidence" value="ECO:0007669"/>
    <property type="project" value="UniProtKB-KW"/>
</dbReference>
<dbReference type="PANTHER" id="PTHR21600">
    <property type="entry name" value="MITOCHONDRIAL RNA PSEUDOURIDINE SYNTHASE"/>
    <property type="match status" value="1"/>
</dbReference>
<dbReference type="CDD" id="cd00165">
    <property type="entry name" value="S4"/>
    <property type="match status" value="1"/>
</dbReference>
<feature type="active site" evidence="6">
    <location>
        <position position="164"/>
    </location>
</feature>
<dbReference type="InterPro" id="IPR036986">
    <property type="entry name" value="S4_RNA-bd_sf"/>
</dbReference>
<protein>
    <recommendedName>
        <fullName evidence="8">Pseudouridine synthase</fullName>
        <ecNumber evidence="8">5.4.99.-</ecNumber>
    </recommendedName>
</protein>
<proteinExistence type="inferred from homology"/>
<evidence type="ECO:0000259" key="9">
    <source>
        <dbReference type="Pfam" id="PF00849"/>
    </source>
</evidence>
<dbReference type="Proteomes" id="UP000742786">
    <property type="component" value="Unassembled WGS sequence"/>
</dbReference>
<dbReference type="PROSITE" id="PS50889">
    <property type="entry name" value="S4"/>
    <property type="match status" value="1"/>
</dbReference>
<dbReference type="InterPro" id="IPR050188">
    <property type="entry name" value="RluA_PseudoU_synthase"/>
</dbReference>
<dbReference type="SUPFAM" id="SSF55174">
    <property type="entry name" value="Alpha-L RNA-binding motif"/>
    <property type="match status" value="1"/>
</dbReference>
<evidence type="ECO:0000256" key="5">
    <source>
        <dbReference type="ARBA" id="ARBA00056072"/>
    </source>
</evidence>
<dbReference type="EC" id="5.4.99.-" evidence="8"/>
<accession>A0A916N7Z9</accession>
<evidence type="ECO:0000256" key="3">
    <source>
        <dbReference type="ARBA" id="ARBA00023235"/>
    </source>
</evidence>
<dbReference type="InterPro" id="IPR002942">
    <property type="entry name" value="S4_RNA-bd"/>
</dbReference>
<dbReference type="InterPro" id="IPR020103">
    <property type="entry name" value="PsdUridine_synth_cat_dom_sf"/>
</dbReference>
<dbReference type="AlphaFoldDB" id="A0A916N7Z9"/>
<dbReference type="CDD" id="cd02869">
    <property type="entry name" value="PseudoU_synth_RluA_like"/>
    <property type="match status" value="1"/>
</dbReference>
<dbReference type="NCBIfam" id="TIGR00005">
    <property type="entry name" value="rluA_subfam"/>
    <property type="match status" value="1"/>
</dbReference>
<comment type="catalytic activity">
    <reaction evidence="8">
        <text>a uridine in RNA = a pseudouridine in RNA</text>
        <dbReference type="Rhea" id="RHEA:48348"/>
        <dbReference type="Rhea" id="RHEA-COMP:12068"/>
        <dbReference type="Rhea" id="RHEA-COMP:12069"/>
        <dbReference type="ChEBI" id="CHEBI:65314"/>
        <dbReference type="ChEBI" id="CHEBI:65315"/>
    </reaction>
</comment>
<evidence type="ECO:0000313" key="11">
    <source>
        <dbReference type="EMBL" id="CAG4882683.1"/>
    </source>
</evidence>
<evidence type="ECO:0000256" key="6">
    <source>
        <dbReference type="PIRSR" id="PIRSR606225-1"/>
    </source>
</evidence>
<comment type="similarity">
    <text evidence="1 8">Belongs to the pseudouridine synthase RluA family.</text>
</comment>
<dbReference type="Gene3D" id="3.10.290.10">
    <property type="entry name" value="RNA-binding S4 domain"/>
    <property type="match status" value="1"/>
</dbReference>
<name>A0A916N7Z9_9PROT</name>
<evidence type="ECO:0000256" key="7">
    <source>
        <dbReference type="PROSITE-ProRule" id="PRU00182"/>
    </source>
</evidence>
<dbReference type="GO" id="GO:0160140">
    <property type="term" value="F:23S rRNA pseudouridine(1911/1915/1917) synthase activity"/>
    <property type="evidence" value="ECO:0007669"/>
    <property type="project" value="UniProtKB-EC"/>
</dbReference>
<evidence type="ECO:0000256" key="4">
    <source>
        <dbReference type="ARBA" id="ARBA00036882"/>
    </source>
</evidence>
<dbReference type="Pfam" id="PF01479">
    <property type="entry name" value="S4"/>
    <property type="match status" value="1"/>
</dbReference>
<feature type="domain" description="Pseudouridine synthase RsuA/RluA-like" evidence="9">
    <location>
        <begin position="118"/>
        <end position="267"/>
    </location>
</feature>
<reference evidence="11" key="1">
    <citation type="submission" date="2021-04" db="EMBL/GenBank/DDBJ databases">
        <authorList>
            <person name="Hornung B."/>
        </authorList>
    </citation>
    <scope>NUCLEOTIDE SEQUENCE</scope>
    <source>
        <strain evidence="11">G5G6</strain>
    </source>
</reference>
<dbReference type="EMBL" id="CAJQUM010000001">
    <property type="protein sequence ID" value="CAG4882683.1"/>
    <property type="molecule type" value="Genomic_DNA"/>
</dbReference>
<keyword evidence="2 7" id="KW-0694">RNA-binding</keyword>
<organism evidence="11 12">
    <name type="scientific">Georgfuchsia toluolica</name>
    <dbReference type="NCBI Taxonomy" id="424218"/>
    <lineage>
        <taxon>Bacteria</taxon>
        <taxon>Pseudomonadati</taxon>
        <taxon>Pseudomonadota</taxon>
        <taxon>Betaproteobacteria</taxon>
        <taxon>Nitrosomonadales</taxon>
        <taxon>Sterolibacteriaceae</taxon>
        <taxon>Georgfuchsia</taxon>
    </lineage>
</organism>
<dbReference type="GO" id="GO:0003723">
    <property type="term" value="F:RNA binding"/>
    <property type="evidence" value="ECO:0007669"/>
    <property type="project" value="UniProtKB-KW"/>
</dbReference>
<dbReference type="InterPro" id="IPR006224">
    <property type="entry name" value="PsdUridine_synth_RluA-like_CS"/>
</dbReference>
<dbReference type="SUPFAM" id="SSF55120">
    <property type="entry name" value="Pseudouridine synthase"/>
    <property type="match status" value="1"/>
</dbReference>
<keyword evidence="12" id="KW-1185">Reference proteome</keyword>
<dbReference type="GO" id="GO:0000455">
    <property type="term" value="P:enzyme-directed rRNA pseudouridine synthesis"/>
    <property type="evidence" value="ECO:0007669"/>
    <property type="project" value="TreeGrafter"/>
</dbReference>
<dbReference type="PROSITE" id="PS01129">
    <property type="entry name" value="PSI_RLU"/>
    <property type="match status" value="1"/>
</dbReference>
<evidence type="ECO:0000256" key="1">
    <source>
        <dbReference type="ARBA" id="ARBA00010876"/>
    </source>
</evidence>
<dbReference type="Gene3D" id="3.30.2350.10">
    <property type="entry name" value="Pseudouridine synthase"/>
    <property type="match status" value="1"/>
</dbReference>
<sequence length="333" mass="36399">MAAIAATLRAMSMMKTLESNAGDYSRSGLPVRRARIPADCAGLRLDAVLAQLFPDLSRSRLAAWLKDGHIMVDGAQAAPSRKTWGGEMVELRMPEGILETDDKPEAIGLSIVFEDKSLIVIDKPADLVVHPGSGNRSGTLLNALLHHAPGLAEIPRAGIVHRLDKDTSGLLVVAKTLEAQTDLVRQLQARTVKRHYLALVHGQAGQDGTVDAAIGRHPTQRTRMAVVPGGRQARTHYRVLERFARATLLECMLDTGRTHQIRVHMASIGHPLVGDATYGKRKSGDTLLDTFPRQALHAWQLGLLHPVNHEAMQWESALPEDFTQLLDTLRSLP</sequence>
<evidence type="ECO:0000256" key="2">
    <source>
        <dbReference type="ARBA" id="ARBA00022884"/>
    </source>
</evidence>
<comment type="function">
    <text evidence="5">Responsible for synthesis of pseudouridine from uracil at positions 1911, 1915 and 1917 in 23S ribosomal RNA.</text>
</comment>